<proteinExistence type="predicted"/>
<sequence>MDELLYLLALVVGIVGSFAFWRYGRSRKRAVVRAIQKEREK</sequence>
<comment type="caution">
    <text evidence="2">The sequence shown here is derived from an EMBL/GenBank/DDBJ whole genome shotgun (WGS) entry which is preliminary data.</text>
</comment>
<name>A0ABV9Q672_9BACL</name>
<feature type="transmembrane region" description="Helical" evidence="1">
    <location>
        <begin position="6"/>
        <end position="23"/>
    </location>
</feature>
<keyword evidence="3" id="KW-1185">Reference proteome</keyword>
<reference evidence="3" key="1">
    <citation type="journal article" date="2019" name="Int. J. Syst. Evol. Microbiol.">
        <title>The Global Catalogue of Microorganisms (GCM) 10K type strain sequencing project: providing services to taxonomists for standard genome sequencing and annotation.</title>
        <authorList>
            <consortium name="The Broad Institute Genomics Platform"/>
            <consortium name="The Broad Institute Genome Sequencing Center for Infectious Disease"/>
            <person name="Wu L."/>
            <person name="Ma J."/>
        </authorList>
    </citation>
    <scope>NUCLEOTIDE SEQUENCE [LARGE SCALE GENOMIC DNA]</scope>
    <source>
        <strain evidence="3">WYCCWR 12678</strain>
    </source>
</reference>
<accession>A0ABV9Q672</accession>
<gene>
    <name evidence="2" type="ORF">ACFO8Q_19895</name>
</gene>
<protein>
    <recommendedName>
        <fullName evidence="4">LPXTG cell wall anchor domain-containing protein</fullName>
    </recommendedName>
</protein>
<evidence type="ECO:0008006" key="4">
    <source>
        <dbReference type="Google" id="ProtNLM"/>
    </source>
</evidence>
<evidence type="ECO:0000313" key="3">
    <source>
        <dbReference type="Proteomes" id="UP001596002"/>
    </source>
</evidence>
<dbReference type="Proteomes" id="UP001596002">
    <property type="component" value="Unassembled WGS sequence"/>
</dbReference>
<keyword evidence="1" id="KW-0812">Transmembrane</keyword>
<keyword evidence="1" id="KW-0472">Membrane</keyword>
<evidence type="ECO:0000313" key="2">
    <source>
        <dbReference type="EMBL" id="MFC4769596.1"/>
    </source>
</evidence>
<evidence type="ECO:0000256" key="1">
    <source>
        <dbReference type="SAM" id="Phobius"/>
    </source>
</evidence>
<dbReference type="RefSeq" id="WP_380028304.1">
    <property type="nucleotide sequence ID" value="NZ_JBHSHC010000139.1"/>
</dbReference>
<keyword evidence="1" id="KW-1133">Transmembrane helix</keyword>
<dbReference type="EMBL" id="JBHSHC010000139">
    <property type="protein sequence ID" value="MFC4769596.1"/>
    <property type="molecule type" value="Genomic_DNA"/>
</dbReference>
<organism evidence="2 3">
    <name type="scientific">Effusibacillus consociatus</name>
    <dbReference type="NCBI Taxonomy" id="1117041"/>
    <lineage>
        <taxon>Bacteria</taxon>
        <taxon>Bacillati</taxon>
        <taxon>Bacillota</taxon>
        <taxon>Bacilli</taxon>
        <taxon>Bacillales</taxon>
        <taxon>Alicyclobacillaceae</taxon>
        <taxon>Effusibacillus</taxon>
    </lineage>
</organism>